<evidence type="ECO:0000313" key="1">
    <source>
        <dbReference type="EMBL" id="EGG51422.1"/>
    </source>
</evidence>
<keyword evidence="2" id="KW-1185">Reference proteome</keyword>
<comment type="caution">
    <text evidence="1">The sequence shown here is derived from an EMBL/GenBank/DDBJ whole genome shotgun (WGS) entry which is preliminary data.</text>
</comment>
<dbReference type="STRING" id="762982.HMPREF9442_02704"/>
<evidence type="ECO:0000313" key="2">
    <source>
        <dbReference type="Proteomes" id="UP000005546"/>
    </source>
</evidence>
<dbReference type="EMBL" id="AFBR01000083">
    <property type="protein sequence ID" value="EGG51422.1"/>
    <property type="molecule type" value="Genomic_DNA"/>
</dbReference>
<dbReference type="HOGENOM" id="CLU_3293812_0_0_10"/>
<reference evidence="1 2" key="1">
    <citation type="submission" date="2011-02" db="EMBL/GenBank/DDBJ databases">
        <authorList>
            <person name="Weinstock G."/>
            <person name="Sodergren E."/>
            <person name="Clifton S."/>
            <person name="Fulton L."/>
            <person name="Fulton B."/>
            <person name="Courtney L."/>
            <person name="Fronick C."/>
            <person name="Harrison M."/>
            <person name="Strong C."/>
            <person name="Farmer C."/>
            <person name="Delahaunty K."/>
            <person name="Markovic C."/>
            <person name="Hall O."/>
            <person name="Minx P."/>
            <person name="Tomlinson C."/>
            <person name="Mitreva M."/>
            <person name="Hou S."/>
            <person name="Chen J."/>
            <person name="Wollam A."/>
            <person name="Pepin K.H."/>
            <person name="Johnson M."/>
            <person name="Bhonagiri V."/>
            <person name="Zhang X."/>
            <person name="Suruliraj S."/>
            <person name="Warren W."/>
            <person name="Chinwalla A."/>
            <person name="Mardis E.R."/>
            <person name="Wilson R.K."/>
        </authorList>
    </citation>
    <scope>NUCLEOTIDE SEQUENCE [LARGE SCALE GENOMIC DNA]</scope>
    <source>
        <strain evidence="1 2">YIT 11841</strain>
    </source>
</reference>
<proteinExistence type="predicted"/>
<accession>F3QWX2</accession>
<dbReference type="Proteomes" id="UP000005546">
    <property type="component" value="Unassembled WGS sequence"/>
</dbReference>
<gene>
    <name evidence="1" type="ORF">HMPREF9442_02704</name>
</gene>
<dbReference type="AlphaFoldDB" id="F3QWX2"/>
<name>F3QWX2_9BACT</name>
<sequence length="40" mass="4745">MSCESCFMLTLPFSYQRKLCLFIVFRERQEPLVFGKLSVP</sequence>
<organism evidence="1 2">
    <name type="scientific">Paraprevotella xylaniphila YIT 11841</name>
    <dbReference type="NCBI Taxonomy" id="762982"/>
    <lineage>
        <taxon>Bacteria</taxon>
        <taxon>Pseudomonadati</taxon>
        <taxon>Bacteroidota</taxon>
        <taxon>Bacteroidia</taxon>
        <taxon>Bacteroidales</taxon>
        <taxon>Prevotellaceae</taxon>
        <taxon>Paraprevotella</taxon>
    </lineage>
</organism>
<protein>
    <submittedName>
        <fullName evidence="1">Uncharacterized protein</fullName>
    </submittedName>
</protein>